<protein>
    <recommendedName>
        <fullName evidence="4">C2H2-type domain-containing protein</fullName>
    </recommendedName>
</protein>
<accession>A0A4Q2DGQ8</accession>
<dbReference type="EMBL" id="SDEE01000236">
    <property type="protein sequence ID" value="RXW18859.1"/>
    <property type="molecule type" value="Genomic_DNA"/>
</dbReference>
<dbReference type="Pfam" id="PF18759">
    <property type="entry name" value="Plavaka"/>
    <property type="match status" value="1"/>
</dbReference>
<proteinExistence type="predicted"/>
<dbReference type="InterPro" id="IPR041078">
    <property type="entry name" value="Plavaka"/>
</dbReference>
<comment type="caution">
    <text evidence="2">The sequence shown here is derived from an EMBL/GenBank/DDBJ whole genome shotgun (WGS) entry which is preliminary data.</text>
</comment>
<sequence>MPKAGSKKQKTSSEDAVECPNCKQKFAKQGLHNHRLKCQWQASATQPVDTRSYFGFTSPNFDPFGDPTIQFGDRGAHLYTTSDHAPAAAHDPLASIDAPTQFVDAASTSCRSFSGDPPLADSDDFSAGTSSWAGDPPAESAQEQLGRPPRIDDIKVVPHPHSGRQTRYYDYDDYSTDIAGSDKSCRPAPTFNQAKSPPWAPFSSRLDFRFAELLQDSHLNTKQIDAFVSIVHEILERPQEFTLVDGKHIKQLWTIATKMHGVGMKQEDVDVPYDGETIKYPVWRIEARDWMTSILNDPELSKELRFDAERIYRHNGQDFERMINEPWTANSWYDIQSKLPPGAGLFSIILYADKTKLSSMGTKKGYPVYVRCGNLPSHIRNGEGLGGGQMLVVQVPEDADKSGKKRFVDFKRVVWHKAFKTMLESLEAWAKSGYYHEISEDLARWLYPIILILSADFEEQCVMAAIRGMGSDYPCPVCLIPLRKFPGLLDQYPLRTSESMKKIYDDANNGNRTAAEREVLLKGVGLRNVENVFWSLPNTEIYSALSWDRLHAYHSGLFRKHILQEFSQLLEEGGRSFATQVEEQLRQIPRWRDLAHFESLAIIKEYSDGRKYEDLSKVLLFASHNLFTPSNERGYQWLSLARSYLELDMWASLIDHNETTLRCGREELMRFEDERKKYAEIHPFKRWDFPKAHSHSHLFDDIENKGCTINFTTKFFEKMHGSLKIFFKLSNMKDIEKQVTVYRYLKVDYVSLEDSRLATDFLRVNPKFHNRVRYDCALIQVDEAFFVIGRLVSIFGIQVENHEMQYALIIPFDVPIPRDQASKVNRERSTHLRFKQLRSRKAQDSVIIPLSSIVRGALVVKDFGSPHNDQYVLVDVVDADFFLRMRLKNLGDSLALNLKL</sequence>
<evidence type="ECO:0000313" key="2">
    <source>
        <dbReference type="EMBL" id="RXW18859.1"/>
    </source>
</evidence>
<evidence type="ECO:0000313" key="3">
    <source>
        <dbReference type="Proteomes" id="UP000290288"/>
    </source>
</evidence>
<dbReference type="OrthoDB" id="3239511at2759"/>
<keyword evidence="3" id="KW-1185">Reference proteome</keyword>
<feature type="region of interest" description="Disordered" evidence="1">
    <location>
        <begin position="113"/>
        <end position="159"/>
    </location>
</feature>
<gene>
    <name evidence="2" type="ORF">EST38_g6994</name>
</gene>
<organism evidence="2 3">
    <name type="scientific">Candolleomyces aberdarensis</name>
    <dbReference type="NCBI Taxonomy" id="2316362"/>
    <lineage>
        <taxon>Eukaryota</taxon>
        <taxon>Fungi</taxon>
        <taxon>Dikarya</taxon>
        <taxon>Basidiomycota</taxon>
        <taxon>Agaricomycotina</taxon>
        <taxon>Agaricomycetes</taxon>
        <taxon>Agaricomycetidae</taxon>
        <taxon>Agaricales</taxon>
        <taxon>Agaricineae</taxon>
        <taxon>Psathyrellaceae</taxon>
        <taxon>Candolleomyces</taxon>
    </lineage>
</organism>
<evidence type="ECO:0008006" key="4">
    <source>
        <dbReference type="Google" id="ProtNLM"/>
    </source>
</evidence>
<dbReference type="STRING" id="2316362.A0A4Q2DGQ8"/>
<reference evidence="2 3" key="1">
    <citation type="submission" date="2019-01" db="EMBL/GenBank/DDBJ databases">
        <title>Draft genome sequence of Psathyrella aberdarensis IHI B618.</title>
        <authorList>
            <person name="Buettner E."/>
            <person name="Kellner H."/>
        </authorList>
    </citation>
    <scope>NUCLEOTIDE SEQUENCE [LARGE SCALE GENOMIC DNA]</scope>
    <source>
        <strain evidence="2 3">IHI B618</strain>
    </source>
</reference>
<dbReference type="AlphaFoldDB" id="A0A4Q2DGQ8"/>
<evidence type="ECO:0000256" key="1">
    <source>
        <dbReference type="SAM" id="MobiDB-lite"/>
    </source>
</evidence>
<dbReference type="Proteomes" id="UP000290288">
    <property type="component" value="Unassembled WGS sequence"/>
</dbReference>
<name>A0A4Q2DGQ8_9AGAR</name>